<dbReference type="GO" id="GO:0004519">
    <property type="term" value="F:endonuclease activity"/>
    <property type="evidence" value="ECO:0007669"/>
    <property type="project" value="InterPro"/>
</dbReference>
<feature type="domain" description="HNH nuclease" evidence="1">
    <location>
        <begin position="79"/>
        <end position="129"/>
    </location>
</feature>
<gene>
    <name evidence="2" type="ORF">LCGC14_2501560</name>
</gene>
<comment type="caution">
    <text evidence="2">The sequence shown here is derived from an EMBL/GenBank/DDBJ whole genome shotgun (WGS) entry which is preliminary data.</text>
</comment>
<dbReference type="GO" id="GO:0008270">
    <property type="term" value="F:zinc ion binding"/>
    <property type="evidence" value="ECO:0007669"/>
    <property type="project" value="InterPro"/>
</dbReference>
<name>A0A0F9B2I1_9ZZZZ</name>
<dbReference type="InterPro" id="IPR003615">
    <property type="entry name" value="HNH_nuc"/>
</dbReference>
<protein>
    <recommendedName>
        <fullName evidence="1">HNH nuclease domain-containing protein</fullName>
    </recommendedName>
</protein>
<dbReference type="PANTHER" id="PTHR33877">
    <property type="entry name" value="SLL1193 PROTEIN"/>
    <property type="match status" value="1"/>
</dbReference>
<dbReference type="SMART" id="SM00507">
    <property type="entry name" value="HNHc"/>
    <property type="match status" value="1"/>
</dbReference>
<dbReference type="Gene3D" id="1.10.30.50">
    <property type="match status" value="1"/>
</dbReference>
<dbReference type="InterPro" id="IPR052892">
    <property type="entry name" value="NA-targeting_endonuclease"/>
</dbReference>
<dbReference type="CDD" id="cd00085">
    <property type="entry name" value="HNHc"/>
    <property type="match status" value="1"/>
</dbReference>
<evidence type="ECO:0000259" key="1">
    <source>
        <dbReference type="SMART" id="SM00507"/>
    </source>
</evidence>
<evidence type="ECO:0000313" key="2">
    <source>
        <dbReference type="EMBL" id="KKL15840.1"/>
    </source>
</evidence>
<reference evidence="2" key="1">
    <citation type="journal article" date="2015" name="Nature">
        <title>Complex archaea that bridge the gap between prokaryotes and eukaryotes.</title>
        <authorList>
            <person name="Spang A."/>
            <person name="Saw J.H."/>
            <person name="Jorgensen S.L."/>
            <person name="Zaremba-Niedzwiedzka K."/>
            <person name="Martijn J."/>
            <person name="Lind A.E."/>
            <person name="van Eijk R."/>
            <person name="Schleper C."/>
            <person name="Guy L."/>
            <person name="Ettema T.J."/>
        </authorList>
    </citation>
    <scope>NUCLEOTIDE SEQUENCE</scope>
</reference>
<dbReference type="GO" id="GO:0003676">
    <property type="term" value="F:nucleic acid binding"/>
    <property type="evidence" value="ECO:0007669"/>
    <property type="project" value="InterPro"/>
</dbReference>
<feature type="non-terminal residue" evidence="2">
    <location>
        <position position="193"/>
    </location>
</feature>
<sequence>MVARTRRYCVDGHMYDVDPFKPCCPKAGLGGYNRGKTHCPQGHEYTAQNTRWYKNRRHCRTCARNRNNSSRPRARDRGRIRDFLRFRDKGLCRYCGEPGSTIDHVVPRGNSGTDDVFDNMVWCCATCNNVKGMEAGFSMRSGRLYWYNRLVEAGHVFGETLLKEIRAQREERQLASGLTAVVEYKRGKRIASG</sequence>
<dbReference type="InterPro" id="IPR002711">
    <property type="entry name" value="HNH"/>
</dbReference>
<dbReference type="AlphaFoldDB" id="A0A0F9B2I1"/>
<dbReference type="EMBL" id="LAZR01039908">
    <property type="protein sequence ID" value="KKL15840.1"/>
    <property type="molecule type" value="Genomic_DNA"/>
</dbReference>
<proteinExistence type="predicted"/>
<accession>A0A0F9B2I1</accession>
<dbReference type="Pfam" id="PF01844">
    <property type="entry name" value="HNH"/>
    <property type="match status" value="1"/>
</dbReference>
<organism evidence="2">
    <name type="scientific">marine sediment metagenome</name>
    <dbReference type="NCBI Taxonomy" id="412755"/>
    <lineage>
        <taxon>unclassified sequences</taxon>
        <taxon>metagenomes</taxon>
        <taxon>ecological metagenomes</taxon>
    </lineage>
</organism>
<dbReference type="PANTHER" id="PTHR33877:SF2">
    <property type="entry name" value="OS07G0170200 PROTEIN"/>
    <property type="match status" value="1"/>
</dbReference>